<keyword evidence="5" id="KW-0378">Hydrolase</keyword>
<dbReference type="SUPFAM" id="SSF47090">
    <property type="entry name" value="PGBD-like"/>
    <property type="match status" value="1"/>
</dbReference>
<organism evidence="5 6">
    <name type="scientific">Nocardiopsis composta</name>
    <dbReference type="NCBI Taxonomy" id="157465"/>
    <lineage>
        <taxon>Bacteria</taxon>
        <taxon>Bacillati</taxon>
        <taxon>Actinomycetota</taxon>
        <taxon>Actinomycetes</taxon>
        <taxon>Streptosporangiales</taxon>
        <taxon>Nocardiopsidaceae</taxon>
        <taxon>Nocardiopsis</taxon>
    </lineage>
</organism>
<comment type="caution">
    <text evidence="5">The sequence shown here is derived from an EMBL/GenBank/DDBJ whole genome shotgun (WGS) entry which is preliminary data.</text>
</comment>
<keyword evidence="3" id="KW-0732">Signal</keyword>
<gene>
    <name evidence="5" type="ORF">HDA36_004000</name>
</gene>
<dbReference type="GO" id="GO:0030313">
    <property type="term" value="C:cell envelope"/>
    <property type="evidence" value="ECO:0007669"/>
    <property type="project" value="UniProtKB-SubCell"/>
</dbReference>
<evidence type="ECO:0000256" key="1">
    <source>
        <dbReference type="ARBA" id="ARBA00004196"/>
    </source>
</evidence>
<dbReference type="EMBL" id="JACHDB010000001">
    <property type="protein sequence ID" value="MBB5433916.1"/>
    <property type="molecule type" value="Genomic_DNA"/>
</dbReference>
<dbReference type="InterPro" id="IPR002477">
    <property type="entry name" value="Peptidoglycan-bd-like"/>
</dbReference>
<keyword evidence="2" id="KW-0175">Coiled coil</keyword>
<dbReference type="PANTHER" id="PTHR32347">
    <property type="entry name" value="EFFLUX SYSTEM COMPONENT YKNX-RELATED"/>
    <property type="match status" value="1"/>
</dbReference>
<protein>
    <submittedName>
        <fullName evidence="5">Peptidoglycan hydrolase-like protein with peptidoglycan-binding domain</fullName>
    </submittedName>
</protein>
<dbReference type="Proteomes" id="UP000572635">
    <property type="component" value="Unassembled WGS sequence"/>
</dbReference>
<evidence type="ECO:0000259" key="4">
    <source>
        <dbReference type="Pfam" id="PF01471"/>
    </source>
</evidence>
<dbReference type="RefSeq" id="WP_184394086.1">
    <property type="nucleotide sequence ID" value="NZ_BAAAJD010000135.1"/>
</dbReference>
<dbReference type="GO" id="GO:0016787">
    <property type="term" value="F:hydrolase activity"/>
    <property type="evidence" value="ECO:0007669"/>
    <property type="project" value="UniProtKB-KW"/>
</dbReference>
<sequence length="358" mass="37216">MRPSFRRPGRRTAAALACAAVLAAGGGAALVAWGGPEAEQDGAAATGASEEIRRTDLSEHAALDGRLGYRGSGEVLAGGEGVLTRLPKKGEVIEPGGVLYEVDDRPVVLLRGGAPAYRPLKPGVEGEDVRRFEQALAELGYTGFTPDEEYTGLTAEAVKRWQRDTGARATGEVDPAGVWFAPGELRVSGHGAKKGQRLAGSEPVLETTTTEQVVRTEVEVADRDLVGKGDEVEVVLPSGERVPGRIASVGTVAEQHDDGQGGESDPVLPVTVEPDDSATALFFDQAPVEVEVRTDTREDVLAVPVGALISLPGGGYGVSVLGPGGRVTDVRVETGLFADGLVEIEGDVEEGQEVVVPT</sequence>
<evidence type="ECO:0000313" key="6">
    <source>
        <dbReference type="Proteomes" id="UP000572635"/>
    </source>
</evidence>
<evidence type="ECO:0000256" key="3">
    <source>
        <dbReference type="SAM" id="SignalP"/>
    </source>
</evidence>
<dbReference type="Gene3D" id="1.10.101.10">
    <property type="entry name" value="PGBD-like superfamily/PGBD"/>
    <property type="match status" value="1"/>
</dbReference>
<reference evidence="5 6" key="1">
    <citation type="submission" date="2020-08" db="EMBL/GenBank/DDBJ databases">
        <title>Sequencing the genomes of 1000 actinobacteria strains.</title>
        <authorList>
            <person name="Klenk H.-P."/>
        </authorList>
    </citation>
    <scope>NUCLEOTIDE SEQUENCE [LARGE SCALE GENOMIC DNA]</scope>
    <source>
        <strain evidence="5 6">DSM 44551</strain>
    </source>
</reference>
<accession>A0A7W8VEW1</accession>
<dbReference type="AlphaFoldDB" id="A0A7W8VEW1"/>
<keyword evidence="6" id="KW-1185">Reference proteome</keyword>
<evidence type="ECO:0000313" key="5">
    <source>
        <dbReference type="EMBL" id="MBB5433916.1"/>
    </source>
</evidence>
<dbReference type="InterPro" id="IPR036365">
    <property type="entry name" value="PGBD-like_sf"/>
</dbReference>
<dbReference type="Gene3D" id="2.40.420.20">
    <property type="match status" value="1"/>
</dbReference>
<comment type="subcellular location">
    <subcellularLocation>
        <location evidence="1">Cell envelope</location>
    </subcellularLocation>
</comment>
<evidence type="ECO:0000256" key="2">
    <source>
        <dbReference type="ARBA" id="ARBA00023054"/>
    </source>
</evidence>
<dbReference type="InterPro" id="IPR050465">
    <property type="entry name" value="UPF0194_transport"/>
</dbReference>
<feature type="domain" description="Peptidoglycan binding-like" evidence="4">
    <location>
        <begin position="126"/>
        <end position="176"/>
    </location>
</feature>
<name>A0A7W8VEW1_9ACTN</name>
<proteinExistence type="predicted"/>
<feature type="signal peptide" evidence="3">
    <location>
        <begin position="1"/>
        <end position="34"/>
    </location>
</feature>
<feature type="chain" id="PRO_5039731638" evidence="3">
    <location>
        <begin position="35"/>
        <end position="358"/>
    </location>
</feature>
<dbReference type="Pfam" id="PF01471">
    <property type="entry name" value="PG_binding_1"/>
    <property type="match status" value="1"/>
</dbReference>
<dbReference type="InterPro" id="IPR036366">
    <property type="entry name" value="PGBDSf"/>
</dbReference>